<dbReference type="EMBL" id="FMUB01000014">
    <property type="protein sequence ID" value="SCX32014.1"/>
    <property type="molecule type" value="Genomic_DNA"/>
</dbReference>
<evidence type="ECO:0000259" key="1">
    <source>
        <dbReference type="Pfam" id="PF08241"/>
    </source>
</evidence>
<dbReference type="SUPFAM" id="SSF53335">
    <property type="entry name" value="S-adenosyl-L-methionine-dependent methyltransferases"/>
    <property type="match status" value="1"/>
</dbReference>
<proteinExistence type="predicted"/>
<accession>A0A1G4WXV2</accession>
<name>A0A1G4WXV2_9MYCO</name>
<dbReference type="AlphaFoldDB" id="A0A1G4WXV2"/>
<reference evidence="3" key="1">
    <citation type="submission" date="2016-10" db="EMBL/GenBank/DDBJ databases">
        <authorList>
            <person name="Varghese N."/>
            <person name="Submissions S."/>
        </authorList>
    </citation>
    <scope>NUCLEOTIDE SEQUENCE [LARGE SCALE GENOMIC DNA]</scope>
    <source>
        <strain evidence="3">UNC267MFSha1.1M11</strain>
    </source>
</reference>
<organism evidence="2 3">
    <name type="scientific">Mycolicibacterium fluoranthenivorans</name>
    <dbReference type="NCBI Taxonomy" id="258505"/>
    <lineage>
        <taxon>Bacteria</taxon>
        <taxon>Bacillati</taxon>
        <taxon>Actinomycetota</taxon>
        <taxon>Actinomycetes</taxon>
        <taxon>Mycobacteriales</taxon>
        <taxon>Mycobacteriaceae</taxon>
        <taxon>Mycolicibacterium</taxon>
    </lineage>
</organism>
<evidence type="ECO:0000313" key="3">
    <source>
        <dbReference type="Proteomes" id="UP000199707"/>
    </source>
</evidence>
<gene>
    <name evidence="2" type="ORF">SAMN02799620_05488</name>
</gene>
<dbReference type="Gene3D" id="3.40.50.150">
    <property type="entry name" value="Vaccinia Virus protein VP39"/>
    <property type="match status" value="1"/>
</dbReference>
<protein>
    <submittedName>
        <fullName evidence="2">Methyltransferase domain-containing protein</fullName>
    </submittedName>
</protein>
<dbReference type="RefSeq" id="WP_090363534.1">
    <property type="nucleotide sequence ID" value="NZ_FMUB01000014.1"/>
</dbReference>
<dbReference type="Proteomes" id="UP000199707">
    <property type="component" value="Unassembled WGS sequence"/>
</dbReference>
<dbReference type="GO" id="GO:0008757">
    <property type="term" value="F:S-adenosylmethionine-dependent methyltransferase activity"/>
    <property type="evidence" value="ECO:0007669"/>
    <property type="project" value="InterPro"/>
</dbReference>
<dbReference type="InterPro" id="IPR029063">
    <property type="entry name" value="SAM-dependent_MTases_sf"/>
</dbReference>
<dbReference type="Pfam" id="PF08241">
    <property type="entry name" value="Methyltransf_11"/>
    <property type="match status" value="1"/>
</dbReference>
<dbReference type="InterPro" id="IPR013216">
    <property type="entry name" value="Methyltransf_11"/>
</dbReference>
<evidence type="ECO:0000313" key="2">
    <source>
        <dbReference type="EMBL" id="SCX32014.1"/>
    </source>
</evidence>
<dbReference type="STRING" id="1502745.SAMN02799620_05488"/>
<keyword evidence="2" id="KW-0489">Methyltransferase</keyword>
<dbReference type="CDD" id="cd02440">
    <property type="entry name" value="AdoMet_MTases"/>
    <property type="match status" value="1"/>
</dbReference>
<dbReference type="PANTHER" id="PTHR45036:SF1">
    <property type="entry name" value="METHYLTRANSFERASE LIKE 7A"/>
    <property type="match status" value="1"/>
</dbReference>
<keyword evidence="2" id="KW-0808">Transferase</keyword>
<dbReference type="PANTHER" id="PTHR45036">
    <property type="entry name" value="METHYLTRANSFERASE LIKE 7B"/>
    <property type="match status" value="1"/>
</dbReference>
<sequence>MTELTCVESRPGLPRWWLRIMAVLYDPFLWTGEIAGMRRRRRKLLTQAYGRVVEIGAGTGLNIAHYPDGVDELVLAEPEAGMRRKLVRRLDRNGRPAVISGTGAERLPFANESVDTVVSTLVLCTVEDPERVLREIARVLRPNGQLLFIEHVRADWRPLALYQDLLARFWRAFAGGCMCNRPTVDLMRACGFDVDATGAIWSGMPTIVYPLVVGRATR</sequence>
<feature type="domain" description="Methyltransferase type 11" evidence="1">
    <location>
        <begin position="53"/>
        <end position="148"/>
    </location>
</feature>
<dbReference type="InterPro" id="IPR052356">
    <property type="entry name" value="Thiol_S-MT"/>
</dbReference>
<dbReference type="GO" id="GO:0032259">
    <property type="term" value="P:methylation"/>
    <property type="evidence" value="ECO:0007669"/>
    <property type="project" value="UniProtKB-KW"/>
</dbReference>